<evidence type="ECO:0000313" key="2">
    <source>
        <dbReference type="Proteomes" id="UP000029452"/>
    </source>
</evidence>
<proteinExistence type="predicted"/>
<comment type="caution">
    <text evidence="1">The sequence shown here is derived from an EMBL/GenBank/DDBJ whole genome shotgun (WGS) entry which is preliminary data.</text>
</comment>
<sequence>MELPFPEFTMTHSVRRLSPLVKRPAGIIQKHRERKKP</sequence>
<gene>
    <name evidence="1" type="ORF">LptCag_1293</name>
</gene>
<evidence type="ECO:0000313" key="1">
    <source>
        <dbReference type="EMBL" id="KGA92916.1"/>
    </source>
</evidence>
<dbReference type="EMBL" id="JPGK01000010">
    <property type="protein sequence ID" value="KGA92916.1"/>
    <property type="molecule type" value="Genomic_DNA"/>
</dbReference>
<dbReference type="AlphaFoldDB" id="A0A094YI94"/>
<protein>
    <submittedName>
        <fullName evidence="1">Uncharacterized protein</fullName>
    </submittedName>
</protein>
<dbReference type="Proteomes" id="UP000029452">
    <property type="component" value="Unassembled WGS sequence"/>
</dbReference>
<accession>A0A094YI94</accession>
<name>A0A094YI94_9BACT</name>
<organism evidence="1 2">
    <name type="scientific">Leptospirillum ferriphilum</name>
    <dbReference type="NCBI Taxonomy" id="178606"/>
    <lineage>
        <taxon>Bacteria</taxon>
        <taxon>Pseudomonadati</taxon>
        <taxon>Nitrospirota</taxon>
        <taxon>Nitrospiria</taxon>
        <taxon>Nitrospirales</taxon>
        <taxon>Nitrospiraceae</taxon>
        <taxon>Leptospirillum</taxon>
    </lineage>
</organism>
<dbReference type="PATRIC" id="fig|178606.4.peg.2321"/>
<reference evidence="1 2" key="1">
    <citation type="submission" date="2014-06" db="EMBL/GenBank/DDBJ databases">
        <title>Draft genome sequence of iron oxidizing acidophile Leptospirillum ferriphilum DSM14647.</title>
        <authorList>
            <person name="Cardenas J.P."/>
            <person name="Lazcano M."/>
            <person name="Ossandon F.J."/>
            <person name="Corbett M."/>
            <person name="Holmes D.S."/>
            <person name="Watkin E."/>
        </authorList>
    </citation>
    <scope>NUCLEOTIDE SEQUENCE [LARGE SCALE GENOMIC DNA]</scope>
    <source>
        <strain evidence="1 2">DSM 14647</strain>
    </source>
</reference>